<dbReference type="InterPro" id="IPR021109">
    <property type="entry name" value="Peptidase_aspartic_dom_sf"/>
</dbReference>
<dbReference type="Proteomes" id="UP000067626">
    <property type="component" value="Chromosome"/>
</dbReference>
<dbReference type="SUPFAM" id="SSF48452">
    <property type="entry name" value="TPR-like"/>
    <property type="match status" value="1"/>
</dbReference>
<dbReference type="STRING" id="52.CMC5_025030"/>
<evidence type="ECO:0000313" key="3">
    <source>
        <dbReference type="Proteomes" id="UP000067626"/>
    </source>
</evidence>
<dbReference type="Gene3D" id="2.40.70.10">
    <property type="entry name" value="Acid Proteases"/>
    <property type="match status" value="1"/>
</dbReference>
<dbReference type="Gene3D" id="1.25.40.10">
    <property type="entry name" value="Tetratricopeptide repeat domain"/>
    <property type="match status" value="1"/>
</dbReference>
<keyword evidence="1" id="KW-1133">Transmembrane helix</keyword>
<feature type="transmembrane region" description="Helical" evidence="1">
    <location>
        <begin position="53"/>
        <end position="74"/>
    </location>
</feature>
<dbReference type="PROSITE" id="PS00141">
    <property type="entry name" value="ASP_PROTEASE"/>
    <property type="match status" value="1"/>
</dbReference>
<dbReference type="EMBL" id="CP012159">
    <property type="protein sequence ID" value="AKT38357.1"/>
    <property type="molecule type" value="Genomic_DNA"/>
</dbReference>
<dbReference type="SUPFAM" id="SSF50630">
    <property type="entry name" value="Acid proteases"/>
    <property type="match status" value="1"/>
</dbReference>
<dbReference type="AlphaFoldDB" id="A0A0K1ECE6"/>
<dbReference type="OrthoDB" id="7595324at2"/>
<dbReference type="InterPro" id="IPR034122">
    <property type="entry name" value="Retropepsin-like_bacterial"/>
</dbReference>
<keyword evidence="1" id="KW-0812">Transmembrane</keyword>
<dbReference type="GO" id="GO:0004190">
    <property type="term" value="F:aspartic-type endopeptidase activity"/>
    <property type="evidence" value="ECO:0007669"/>
    <property type="project" value="InterPro"/>
</dbReference>
<organism evidence="2 3">
    <name type="scientific">Chondromyces crocatus</name>
    <dbReference type="NCBI Taxonomy" id="52"/>
    <lineage>
        <taxon>Bacteria</taxon>
        <taxon>Pseudomonadati</taxon>
        <taxon>Myxococcota</taxon>
        <taxon>Polyangia</taxon>
        <taxon>Polyangiales</taxon>
        <taxon>Polyangiaceae</taxon>
        <taxon>Chondromyces</taxon>
    </lineage>
</organism>
<protein>
    <submittedName>
        <fullName evidence="2">Uncharacterized protein</fullName>
    </submittedName>
</protein>
<keyword evidence="3" id="KW-1185">Reference proteome</keyword>
<proteinExistence type="predicted"/>
<dbReference type="NCBIfam" id="TIGR02281">
    <property type="entry name" value="clan_AA_DTGA"/>
    <property type="match status" value="1"/>
</dbReference>
<dbReference type="KEGG" id="ccro:CMC5_025030"/>
<dbReference type="RefSeq" id="WP_050430590.1">
    <property type="nucleotide sequence ID" value="NZ_CP012159.1"/>
</dbReference>
<reference evidence="2 3" key="1">
    <citation type="submission" date="2015-07" db="EMBL/GenBank/DDBJ databases">
        <title>Genome analysis of myxobacterium Chondromyces crocatus Cm c5 reveals a high potential for natural compound synthesis and the genetic basis for the loss of fruiting body formation.</title>
        <authorList>
            <person name="Zaburannyi N."/>
            <person name="Bunk B."/>
            <person name="Maier J."/>
            <person name="Overmann J."/>
            <person name="Mueller R."/>
        </authorList>
    </citation>
    <scope>NUCLEOTIDE SEQUENCE [LARGE SCALE GENOMIC DNA]</scope>
    <source>
        <strain evidence="2 3">Cm c5</strain>
    </source>
</reference>
<dbReference type="InterPro" id="IPR011969">
    <property type="entry name" value="Clan_AA_Asp_peptidase_C"/>
</dbReference>
<dbReference type="GO" id="GO:0006508">
    <property type="term" value="P:proteolysis"/>
    <property type="evidence" value="ECO:0007669"/>
    <property type="project" value="InterPro"/>
</dbReference>
<accession>A0A0K1ECE6</accession>
<dbReference type="InterPro" id="IPR001969">
    <property type="entry name" value="Aspartic_peptidase_AS"/>
</dbReference>
<keyword evidence="1" id="KW-0472">Membrane</keyword>
<dbReference type="Pfam" id="PF13650">
    <property type="entry name" value="Asp_protease_2"/>
    <property type="match status" value="1"/>
</dbReference>
<sequence>MAKKRPTCHAHPEAPATASCARCYVPLCTVCRVQEAMDSYCARCMKSRRRAPYVRAALTLLGLGVAGLVTFFVYRSYEAPYDHGKHTNEIFQLDGALTKEPCDRAKAEKLLELLLETGDNRAVITRGKAFHDKCGAHDKLTLLMARAHQNVSEWNEADVAFTQLVETEPYNSFYRAYRGRNHQMKGDVDAAISDFQQAYLLYPHAVDVPTELATLYEKQGKFCEAASALQQLAFLHKTQPFAAGLDERVRTLEQKGNCTGSADARAIIRMKPNESVLHAKVKVNGQEAAAFLVDTGASHVTLPRVLADRLGVRLSGAEEVVLRTANGRKTGHLVLLPSVAVEGVEARQVPAIVVDELSPGIEGLLGLSFLTRFDFRQADRVLELLPRGTKPAAPPSPPPSSP</sequence>
<evidence type="ECO:0000313" key="2">
    <source>
        <dbReference type="EMBL" id="AKT38357.1"/>
    </source>
</evidence>
<dbReference type="CDD" id="cd05483">
    <property type="entry name" value="retropepsin_like_bacteria"/>
    <property type="match status" value="1"/>
</dbReference>
<name>A0A0K1ECE6_CHOCO</name>
<evidence type="ECO:0000256" key="1">
    <source>
        <dbReference type="SAM" id="Phobius"/>
    </source>
</evidence>
<gene>
    <name evidence="2" type="ORF">CMC5_025030</name>
</gene>
<dbReference type="InterPro" id="IPR011990">
    <property type="entry name" value="TPR-like_helical_dom_sf"/>
</dbReference>